<name>A0A3P6U6R4_DIBLA</name>
<keyword evidence="3" id="KW-1185">Reference proteome</keyword>
<dbReference type="EMBL" id="UYRU01044549">
    <property type="protein sequence ID" value="VDK86920.1"/>
    <property type="molecule type" value="Genomic_DNA"/>
</dbReference>
<dbReference type="AlphaFoldDB" id="A0A3P6U6R4"/>
<dbReference type="PANTHER" id="PTHR13318">
    <property type="entry name" value="PARTNER OF PAIRED, ISOFORM B-RELATED"/>
    <property type="match status" value="1"/>
</dbReference>
<dbReference type="PANTHER" id="PTHR13318:SF235">
    <property type="entry name" value="F-BOX DOMAIN-CONTAINING PROTEIN"/>
    <property type="match status" value="1"/>
</dbReference>
<dbReference type="GO" id="GO:0019005">
    <property type="term" value="C:SCF ubiquitin ligase complex"/>
    <property type="evidence" value="ECO:0007669"/>
    <property type="project" value="TreeGrafter"/>
</dbReference>
<accession>A0A3P6U6R4</accession>
<gene>
    <name evidence="2" type="ORF">DILT_LOCUS3942</name>
</gene>
<dbReference type="InterPro" id="IPR032675">
    <property type="entry name" value="LRR_dom_sf"/>
</dbReference>
<reference evidence="2 3" key="1">
    <citation type="submission" date="2018-11" db="EMBL/GenBank/DDBJ databases">
        <authorList>
            <consortium name="Pathogen Informatics"/>
        </authorList>
    </citation>
    <scope>NUCLEOTIDE SEQUENCE [LARGE SCALE GENOMIC DNA]</scope>
</reference>
<dbReference type="Proteomes" id="UP000281553">
    <property type="component" value="Unassembled WGS sequence"/>
</dbReference>
<dbReference type="Gene3D" id="3.80.10.10">
    <property type="entry name" value="Ribonuclease Inhibitor"/>
    <property type="match status" value="1"/>
</dbReference>
<evidence type="ECO:0000313" key="2">
    <source>
        <dbReference type="EMBL" id="VDK86920.1"/>
    </source>
</evidence>
<dbReference type="InterPro" id="IPR006553">
    <property type="entry name" value="Leu-rich_rpt_Cys-con_subtyp"/>
</dbReference>
<evidence type="ECO:0000313" key="3">
    <source>
        <dbReference type="Proteomes" id="UP000281553"/>
    </source>
</evidence>
<protein>
    <recommendedName>
        <fullName evidence="1">F-box/LRR-repeat protein 15-like leucin rich repeat domain-containing protein</fullName>
    </recommendedName>
</protein>
<feature type="domain" description="F-box/LRR-repeat protein 15-like leucin rich repeat" evidence="1">
    <location>
        <begin position="11"/>
        <end position="127"/>
    </location>
</feature>
<dbReference type="Pfam" id="PF25372">
    <property type="entry name" value="DUF7885"/>
    <property type="match status" value="1"/>
</dbReference>
<dbReference type="SMART" id="SM00367">
    <property type="entry name" value="LRR_CC"/>
    <property type="match status" value="4"/>
</dbReference>
<evidence type="ECO:0000259" key="1">
    <source>
        <dbReference type="Pfam" id="PF25372"/>
    </source>
</evidence>
<organism evidence="2 3">
    <name type="scientific">Dibothriocephalus latus</name>
    <name type="common">Fish tapeworm</name>
    <name type="synonym">Diphyllobothrium latum</name>
    <dbReference type="NCBI Taxonomy" id="60516"/>
    <lineage>
        <taxon>Eukaryota</taxon>
        <taxon>Metazoa</taxon>
        <taxon>Spiralia</taxon>
        <taxon>Lophotrochozoa</taxon>
        <taxon>Platyhelminthes</taxon>
        <taxon>Cestoda</taxon>
        <taxon>Eucestoda</taxon>
        <taxon>Diphyllobothriidea</taxon>
        <taxon>Diphyllobothriidae</taxon>
        <taxon>Dibothriocephalus</taxon>
    </lineage>
</organism>
<proteinExistence type="predicted"/>
<sequence length="180" mass="19656">MASLDLRGTQKLVTDVSLTRLATKCPFLEEIVLANMSSITKEDGVVTMLHGLPRLRVLDLCGLSVVGDDTLQALASSCPLLEELDVSCTSVTEKGLLHLANAPARNLRSLRISFCDHITKDSLANVVAACPRLTWIALYGFSWIDRWNFLFDVRPNLVIQAETQTLTAASVQADGEKVQS</sequence>
<dbReference type="InterPro" id="IPR057207">
    <property type="entry name" value="FBXL15_LRR"/>
</dbReference>
<dbReference type="SUPFAM" id="SSF52047">
    <property type="entry name" value="RNI-like"/>
    <property type="match status" value="1"/>
</dbReference>
<dbReference type="GO" id="GO:0031146">
    <property type="term" value="P:SCF-dependent proteasomal ubiquitin-dependent protein catabolic process"/>
    <property type="evidence" value="ECO:0007669"/>
    <property type="project" value="TreeGrafter"/>
</dbReference>
<dbReference type="OrthoDB" id="10257471at2759"/>